<dbReference type="Pfam" id="PF01159">
    <property type="entry name" value="Ribosomal_L6e"/>
    <property type="match status" value="1"/>
</dbReference>
<dbReference type="GO" id="GO:0022625">
    <property type="term" value="C:cytosolic large ribosomal subunit"/>
    <property type="evidence" value="ECO:0007669"/>
    <property type="project" value="TreeGrafter"/>
</dbReference>
<dbReference type="GO" id="GO:0003735">
    <property type="term" value="F:structural constituent of ribosome"/>
    <property type="evidence" value="ECO:0007669"/>
    <property type="project" value="InterPro"/>
</dbReference>
<name>A0A8S9K392_BRACR</name>
<dbReference type="EMBL" id="QGKY02000190">
    <property type="protein sequence ID" value="KAF2588238.1"/>
    <property type="molecule type" value="Genomic_DNA"/>
</dbReference>
<dbReference type="PANTHER" id="PTHR10715:SF14">
    <property type="entry name" value="LARGE RIBOSOMAL SUBUNIT PROTEIN UL6 N-TERMINAL DOMAIN-CONTAINING PROTEIN"/>
    <property type="match status" value="1"/>
</dbReference>
<gene>
    <name evidence="1" type="ORF">F2Q70_00041543</name>
</gene>
<evidence type="ECO:0000313" key="1">
    <source>
        <dbReference type="EMBL" id="KAF2588238.1"/>
    </source>
</evidence>
<dbReference type="GO" id="GO:0003723">
    <property type="term" value="F:RNA binding"/>
    <property type="evidence" value="ECO:0007669"/>
    <property type="project" value="TreeGrafter"/>
</dbReference>
<dbReference type="AlphaFoldDB" id="A0A8S9K392"/>
<dbReference type="GO" id="GO:0002181">
    <property type="term" value="P:cytoplasmic translation"/>
    <property type="evidence" value="ECO:0007669"/>
    <property type="project" value="TreeGrafter"/>
</dbReference>
<dbReference type="GO" id="GO:0000027">
    <property type="term" value="P:ribosomal large subunit assembly"/>
    <property type="evidence" value="ECO:0007669"/>
    <property type="project" value="TreeGrafter"/>
</dbReference>
<dbReference type="InterPro" id="IPR000915">
    <property type="entry name" value="60S_ribosomal_eL6"/>
</dbReference>
<proteinExistence type="predicted"/>
<accession>A0A8S9K392</accession>
<reference evidence="1" key="1">
    <citation type="submission" date="2019-12" db="EMBL/GenBank/DDBJ databases">
        <title>Genome sequencing and annotation of Brassica cretica.</title>
        <authorList>
            <person name="Studholme D.J."/>
            <person name="Sarris P.F."/>
        </authorList>
    </citation>
    <scope>NUCLEOTIDE SEQUENCE</scope>
    <source>
        <strain evidence="1">PFS-102/07</strain>
        <tissue evidence="1">Leaf</tissue>
    </source>
</reference>
<dbReference type="PANTHER" id="PTHR10715">
    <property type="entry name" value="60S RIBOSOMAL PROTEIN L6"/>
    <property type="match status" value="1"/>
</dbReference>
<organism evidence="1">
    <name type="scientific">Brassica cretica</name>
    <name type="common">Mustard</name>
    <dbReference type="NCBI Taxonomy" id="69181"/>
    <lineage>
        <taxon>Eukaryota</taxon>
        <taxon>Viridiplantae</taxon>
        <taxon>Streptophyta</taxon>
        <taxon>Embryophyta</taxon>
        <taxon>Tracheophyta</taxon>
        <taxon>Spermatophyta</taxon>
        <taxon>Magnoliopsida</taxon>
        <taxon>eudicotyledons</taxon>
        <taxon>Gunneridae</taxon>
        <taxon>Pentapetalae</taxon>
        <taxon>rosids</taxon>
        <taxon>malvids</taxon>
        <taxon>Brassicales</taxon>
        <taxon>Brassicaceae</taxon>
        <taxon>Brassiceae</taxon>
        <taxon>Brassica</taxon>
    </lineage>
</organism>
<protein>
    <submittedName>
        <fullName evidence="1">Uncharacterized protein</fullName>
    </submittedName>
</protein>
<sequence>MLRNLLRSTINGGYELLRKTRLRYPWLRLRRFLWCPFVLDSSPSMRYIRQLTKLTHENAGGFTSLIKIPPTQEVELLCFSDSLSSQAVADHLDISPLPLHSYWTLIFPSNSAILDRAVSFSVIANEQQQNGNVSGELILRAQYLITPNLIWIESKLTGECLWKDFTIIKGFSESVKKEIPQEKKEDQKTVDSALIKAIESVPELKTYLGARFSLSQGMKPHELVF</sequence>
<comment type="caution">
    <text evidence="1">The sequence shown here is derived from an EMBL/GenBank/DDBJ whole genome shotgun (WGS) entry which is preliminary data.</text>
</comment>